<dbReference type="InterPro" id="IPR036047">
    <property type="entry name" value="F-box-like_dom_sf"/>
</dbReference>
<reference evidence="2" key="2">
    <citation type="submission" date="2015-06" db="UniProtKB">
        <authorList>
            <consortium name="EnsemblMetazoa"/>
        </authorList>
    </citation>
    <scope>IDENTIFICATION</scope>
</reference>
<evidence type="ECO:0000259" key="1">
    <source>
        <dbReference type="PROSITE" id="PS50181"/>
    </source>
</evidence>
<dbReference type="KEGG" id="tut:107370637"/>
<sequence>MQLDDLPPECLLAIFERITTLDELISLTKVCHKWEELIIYRLSKVKYIFGNESGHSSPATVYIGEGKFLASPSFLQFIPNLRVLDLLFQKGFTLKTYHQAYEIIGRAKKLKGLIFYSLAIVPSLASYCETPEMVAIIHPGVTWYQSFARFSSKVKQLFVESAQINDLAYMNLDNLVRLHFSNIGDDLHFYEGPILKNLEILEFKSFLWAPHCRRLDVFAGYRLLDFCPSLKSVHLYDISKNQTPNTNKINRSLRDLVIEYSGESSMSFESLRNFLSKYPKLKHLAIRNYSNIVDANLVDLMELLPHLVILDLRRSPGITRSSEKIVQSYCKNHGRTIEFHFSCGETADVPEIPPAQRTNRLVEGFDFMKYCFFKHFNELPMLMDTINLE</sequence>
<accession>T1KI20</accession>
<dbReference type="InterPro" id="IPR001810">
    <property type="entry name" value="F-box_dom"/>
</dbReference>
<dbReference type="SUPFAM" id="SSF81383">
    <property type="entry name" value="F-box domain"/>
    <property type="match status" value="1"/>
</dbReference>
<evidence type="ECO:0000313" key="3">
    <source>
        <dbReference type="Proteomes" id="UP000015104"/>
    </source>
</evidence>
<dbReference type="HOGENOM" id="CLU_029073_0_0_1"/>
<dbReference type="EnsemblMetazoa" id="tetur120g00030.1">
    <property type="protein sequence ID" value="tetur120g00030.1"/>
    <property type="gene ID" value="tetur120g00030"/>
</dbReference>
<dbReference type="Gene3D" id="3.80.10.10">
    <property type="entry name" value="Ribonuclease Inhibitor"/>
    <property type="match status" value="1"/>
</dbReference>
<dbReference type="InterPro" id="IPR032675">
    <property type="entry name" value="LRR_dom_sf"/>
</dbReference>
<dbReference type="Pfam" id="PF12937">
    <property type="entry name" value="F-box-like"/>
    <property type="match status" value="1"/>
</dbReference>
<reference evidence="3" key="1">
    <citation type="submission" date="2011-08" db="EMBL/GenBank/DDBJ databases">
        <authorList>
            <person name="Rombauts S."/>
        </authorList>
    </citation>
    <scope>NUCLEOTIDE SEQUENCE</scope>
    <source>
        <strain evidence="3">London</strain>
    </source>
</reference>
<dbReference type="SUPFAM" id="SSF52047">
    <property type="entry name" value="RNI-like"/>
    <property type="match status" value="1"/>
</dbReference>
<dbReference type="AlphaFoldDB" id="T1KI20"/>
<organism evidence="2 3">
    <name type="scientific">Tetranychus urticae</name>
    <name type="common">Two-spotted spider mite</name>
    <dbReference type="NCBI Taxonomy" id="32264"/>
    <lineage>
        <taxon>Eukaryota</taxon>
        <taxon>Metazoa</taxon>
        <taxon>Ecdysozoa</taxon>
        <taxon>Arthropoda</taxon>
        <taxon>Chelicerata</taxon>
        <taxon>Arachnida</taxon>
        <taxon>Acari</taxon>
        <taxon>Acariformes</taxon>
        <taxon>Trombidiformes</taxon>
        <taxon>Prostigmata</taxon>
        <taxon>Eleutherengona</taxon>
        <taxon>Raphignathae</taxon>
        <taxon>Tetranychoidea</taxon>
        <taxon>Tetranychidae</taxon>
        <taxon>Tetranychus</taxon>
    </lineage>
</organism>
<evidence type="ECO:0000313" key="2">
    <source>
        <dbReference type="EnsemblMetazoa" id="tetur120g00030.1"/>
    </source>
</evidence>
<feature type="domain" description="F-box" evidence="1">
    <location>
        <begin position="1"/>
        <end position="38"/>
    </location>
</feature>
<dbReference type="OMA" id="STHCYLP"/>
<dbReference type="Gene3D" id="1.20.1280.50">
    <property type="match status" value="1"/>
</dbReference>
<protein>
    <recommendedName>
        <fullName evidence="1">F-box domain-containing protein</fullName>
    </recommendedName>
</protein>
<keyword evidence="3" id="KW-1185">Reference proteome</keyword>
<dbReference type="Proteomes" id="UP000015104">
    <property type="component" value="Unassembled WGS sequence"/>
</dbReference>
<proteinExistence type="predicted"/>
<dbReference type="EMBL" id="CAEY01000082">
    <property type="status" value="NOT_ANNOTATED_CDS"/>
    <property type="molecule type" value="Genomic_DNA"/>
</dbReference>
<name>T1KI20_TETUR</name>
<dbReference type="PROSITE" id="PS50181">
    <property type="entry name" value="FBOX"/>
    <property type="match status" value="1"/>
</dbReference>
<gene>
    <name evidence="2" type="primary">107370637</name>
</gene>
<dbReference type="SMART" id="SM00256">
    <property type="entry name" value="FBOX"/>
    <property type="match status" value="1"/>
</dbReference>